<keyword evidence="1" id="KW-0812">Transmembrane</keyword>
<accession>A0A076YQI6</accession>
<proteinExistence type="predicted"/>
<dbReference type="Proteomes" id="UP000201609">
    <property type="component" value="Segment"/>
</dbReference>
<dbReference type="GeneID" id="22109833"/>
<sequence>MKTVVIVQLTLIVAFIYGWIVNLIEVIHAATAGAPFTTMLILRIIGIPFGLLGAILGWF</sequence>
<gene>
    <name evidence="2" type="ORF">Lo5R7ANS_26</name>
</gene>
<evidence type="ECO:0000313" key="2">
    <source>
        <dbReference type="EMBL" id="AIK68496.1"/>
    </source>
</evidence>
<name>A0A076YQI6_9CAUD</name>
<keyword evidence="1" id="KW-0472">Membrane</keyword>
<dbReference type="RefSeq" id="YP_009100073.1">
    <property type="nucleotide sequence ID" value="NC_025431.1"/>
</dbReference>
<dbReference type="EMBL" id="KM199771">
    <property type="protein sequence ID" value="AIK68496.1"/>
    <property type="molecule type" value="Genomic_DNA"/>
</dbReference>
<reference evidence="2 3" key="1">
    <citation type="submission" date="2014-07" db="EMBL/GenBank/DDBJ databases">
        <title>Genomic characterization of two T7-like Mesorhizobium loti phages vB_MloP_Lo5R7ANS and vB_MloP_Cp1R7ANS-C2.</title>
        <authorList>
            <person name="Halmillawewa A.P."/>
            <person name="Perry B."/>
            <person name="Gavard R."/>
            <person name="Yost C.K."/>
            <person name="Hynes M.F."/>
        </authorList>
    </citation>
    <scope>NUCLEOTIDE SEQUENCE [LARGE SCALE GENOMIC DNA]</scope>
</reference>
<evidence type="ECO:0000313" key="3">
    <source>
        <dbReference type="Proteomes" id="UP000201609"/>
    </source>
</evidence>
<feature type="transmembrane region" description="Helical" evidence="1">
    <location>
        <begin position="6"/>
        <end position="28"/>
    </location>
</feature>
<keyword evidence="3" id="KW-1185">Reference proteome</keyword>
<evidence type="ECO:0000256" key="1">
    <source>
        <dbReference type="SAM" id="Phobius"/>
    </source>
</evidence>
<dbReference type="KEGG" id="vg:22109833"/>
<feature type="transmembrane region" description="Helical" evidence="1">
    <location>
        <begin position="40"/>
        <end position="58"/>
    </location>
</feature>
<protein>
    <submittedName>
        <fullName evidence="2">Uncharacterized protein</fullName>
    </submittedName>
</protein>
<organism evidence="2 3">
    <name type="scientific">Mesorhizobium phage vB_MloP_Lo5R7ANS</name>
    <dbReference type="NCBI Taxonomy" id="1527771"/>
    <lineage>
        <taxon>Viruses</taxon>
        <taxon>Duplodnaviria</taxon>
        <taxon>Heunggongvirae</taxon>
        <taxon>Uroviricota</taxon>
        <taxon>Caudoviricetes</taxon>
        <taxon>Autographivirales</taxon>
        <taxon>Pairvirus</taxon>
        <taxon>Pairvirus Lo5R7ANS</taxon>
    </lineage>
</organism>
<keyword evidence="1" id="KW-1133">Transmembrane helix</keyword>